<proteinExistence type="predicted"/>
<dbReference type="Pfam" id="PF09694">
    <property type="entry name" value="Gcw_chp"/>
    <property type="match status" value="1"/>
</dbReference>
<keyword evidence="3" id="KW-1185">Reference proteome</keyword>
<dbReference type="InterPro" id="IPR010239">
    <property type="entry name" value="CHP02001"/>
</dbReference>
<dbReference type="NCBIfam" id="TIGR02001">
    <property type="entry name" value="gcw_chp"/>
    <property type="match status" value="1"/>
</dbReference>
<feature type="chain" id="PRO_5041447255" evidence="1">
    <location>
        <begin position="28"/>
        <end position="232"/>
    </location>
</feature>
<dbReference type="KEGG" id="tmk:QGN29_13145"/>
<reference evidence="2" key="1">
    <citation type="submission" date="2023-04" db="EMBL/GenBank/DDBJ databases">
        <title>Complete genome sequence of Temperatibacter marinus.</title>
        <authorList>
            <person name="Rong J.-C."/>
            <person name="Yi M.-L."/>
            <person name="Zhao Q."/>
        </authorList>
    </citation>
    <scope>NUCLEOTIDE SEQUENCE</scope>
    <source>
        <strain evidence="2">NBRC 110045</strain>
    </source>
</reference>
<feature type="signal peptide" evidence="1">
    <location>
        <begin position="1"/>
        <end position="27"/>
    </location>
</feature>
<dbReference type="AlphaFoldDB" id="A0AA52EG39"/>
<evidence type="ECO:0000313" key="3">
    <source>
        <dbReference type="Proteomes" id="UP001268683"/>
    </source>
</evidence>
<keyword evidence="1" id="KW-0732">Signal</keyword>
<organism evidence="2 3">
    <name type="scientific">Temperatibacter marinus</name>
    <dbReference type="NCBI Taxonomy" id="1456591"/>
    <lineage>
        <taxon>Bacteria</taxon>
        <taxon>Pseudomonadati</taxon>
        <taxon>Pseudomonadota</taxon>
        <taxon>Alphaproteobacteria</taxon>
        <taxon>Kordiimonadales</taxon>
        <taxon>Temperatibacteraceae</taxon>
        <taxon>Temperatibacter</taxon>
    </lineage>
</organism>
<evidence type="ECO:0000256" key="1">
    <source>
        <dbReference type="SAM" id="SignalP"/>
    </source>
</evidence>
<sequence>MSIMKKVVLSSVSVLALSTVALPSVSAEDAAWSANTALVTDYRFRGVSLSNKDFAVQGGFDVNWASGFYVGTWASSIETFGGSEMEMDIYAGYGFESNGLSYDVGILAYTYPGSDDTHYLEAYGSVGGSFNDVGWTVGAAYAYDQDNLGNQTNLYVYTDLEYSLTDVISLSGHLGVEEGAFGKFNGDAKLDWSLGFSYALSDTVGLGVTYIDTNMNNTIGKETAVISLSASF</sequence>
<gene>
    <name evidence="2" type="ORF">QGN29_13145</name>
</gene>
<name>A0AA52EG39_9PROT</name>
<dbReference type="RefSeq" id="WP_310798328.1">
    <property type="nucleotide sequence ID" value="NZ_CP123872.1"/>
</dbReference>
<accession>A0AA52EG39</accession>
<protein>
    <submittedName>
        <fullName evidence="2">TorF family putative porin</fullName>
    </submittedName>
</protein>
<evidence type="ECO:0000313" key="2">
    <source>
        <dbReference type="EMBL" id="WND02493.1"/>
    </source>
</evidence>
<dbReference type="EMBL" id="CP123872">
    <property type="protein sequence ID" value="WND02493.1"/>
    <property type="molecule type" value="Genomic_DNA"/>
</dbReference>
<dbReference type="Proteomes" id="UP001268683">
    <property type="component" value="Chromosome"/>
</dbReference>